<accession>W8NW85</accession>
<dbReference type="Proteomes" id="UP000019434">
    <property type="component" value="Chromosome"/>
</dbReference>
<dbReference type="HOGENOM" id="CLU_1032975_0_0_2"/>
<dbReference type="STRING" id="195522.BD01_1855"/>
<evidence type="ECO:0000313" key="2">
    <source>
        <dbReference type="EMBL" id="AHL23457.1"/>
    </source>
</evidence>
<keyword evidence="3" id="KW-1185">Reference proteome</keyword>
<dbReference type="RefSeq" id="WP_042692151.1">
    <property type="nucleotide sequence ID" value="NZ_CP007264.1"/>
</dbReference>
<evidence type="ECO:0000313" key="3">
    <source>
        <dbReference type="Proteomes" id="UP000019434"/>
    </source>
</evidence>
<dbReference type="KEGG" id="tnu:BD01_1855"/>
<reference evidence="2 3" key="1">
    <citation type="submission" date="2014-02" db="EMBL/GenBank/DDBJ databases">
        <title>Genome Sequence of an Hyperthermophilic Archaeon, Thermococcus nautili 30-1, producing viral vesicles.</title>
        <authorList>
            <person name="Oberto J."/>
            <person name="Gaudin M."/>
            <person name="Cossu M."/>
            <person name="Gorlas A."/>
            <person name="Slesarev A."/>
            <person name="Marguet E."/>
            <person name="Forterre P."/>
        </authorList>
    </citation>
    <scope>NUCLEOTIDE SEQUENCE [LARGE SCALE GENOMIC DNA]</scope>
    <source>
        <strain evidence="2 3">30-1</strain>
    </source>
</reference>
<proteinExistence type="predicted"/>
<sequence length="270" mass="29347">MRKLTVLLLVLIAISAGCIGGTTPQTQSPTASQTGSTQSTSSVTSTATSAEKTSINPFQALQEIKQYTYTENASVELRINMTAGNITQQTNVSLVIEERGYVDLDGMKARIQTRTTTLPDNVTLNTTWVVIGKKVYVENFGNVTVENNTAFWRVNPVSLARELLKLKPVGNYTENGTLVLVYSVPEELILPLAGLYFTTPEMNTTVTDATAELYFTEKGFTGMKLTYGILATTTTNGIGGEIKVTERGLWKGTIRITSVNKKEDVKAPST</sequence>
<dbReference type="GeneID" id="24957969"/>
<protein>
    <submittedName>
        <fullName evidence="2">Uncharacterized protein</fullName>
    </submittedName>
</protein>
<dbReference type="AlphaFoldDB" id="W8NW85"/>
<feature type="region of interest" description="Disordered" evidence="1">
    <location>
        <begin position="23"/>
        <end position="49"/>
    </location>
</feature>
<dbReference type="eggNOG" id="arCOG10029">
    <property type="taxonomic scope" value="Archaea"/>
</dbReference>
<name>W8NW85_9EURY</name>
<dbReference type="OrthoDB" id="101320at2157"/>
<dbReference type="EMBL" id="CP007264">
    <property type="protein sequence ID" value="AHL23457.1"/>
    <property type="molecule type" value="Genomic_DNA"/>
</dbReference>
<dbReference type="PROSITE" id="PS51257">
    <property type="entry name" value="PROKAR_LIPOPROTEIN"/>
    <property type="match status" value="1"/>
</dbReference>
<evidence type="ECO:0000256" key="1">
    <source>
        <dbReference type="SAM" id="MobiDB-lite"/>
    </source>
</evidence>
<organism evidence="2 3">
    <name type="scientific">Thermococcus nautili</name>
    <dbReference type="NCBI Taxonomy" id="195522"/>
    <lineage>
        <taxon>Archaea</taxon>
        <taxon>Methanobacteriati</taxon>
        <taxon>Methanobacteriota</taxon>
        <taxon>Thermococci</taxon>
        <taxon>Thermococcales</taxon>
        <taxon>Thermococcaceae</taxon>
        <taxon>Thermococcus</taxon>
    </lineage>
</organism>
<gene>
    <name evidence="2" type="ORF">BD01_1855</name>
</gene>